<reference evidence="3" key="1">
    <citation type="journal article" date="2017" name="Nat. Ecol. Evol.">
        <title>Genome expansion and lineage-specific genetic innovations in the forest pathogenic fungi Armillaria.</title>
        <authorList>
            <person name="Sipos G."/>
            <person name="Prasanna A.N."/>
            <person name="Walter M.C."/>
            <person name="O'Connor E."/>
            <person name="Balint B."/>
            <person name="Krizsan K."/>
            <person name="Kiss B."/>
            <person name="Hess J."/>
            <person name="Varga T."/>
            <person name="Slot J."/>
            <person name="Riley R."/>
            <person name="Boka B."/>
            <person name="Rigling D."/>
            <person name="Barry K."/>
            <person name="Lee J."/>
            <person name="Mihaltcheva S."/>
            <person name="LaButti K."/>
            <person name="Lipzen A."/>
            <person name="Waldron R."/>
            <person name="Moloney N.M."/>
            <person name="Sperisen C."/>
            <person name="Kredics L."/>
            <person name="Vagvoelgyi C."/>
            <person name="Patrignani A."/>
            <person name="Fitzpatrick D."/>
            <person name="Nagy I."/>
            <person name="Doyle S."/>
            <person name="Anderson J.B."/>
            <person name="Grigoriev I.V."/>
            <person name="Gueldener U."/>
            <person name="Muensterkoetter M."/>
            <person name="Nagy L.G."/>
        </authorList>
    </citation>
    <scope>NUCLEOTIDE SEQUENCE [LARGE SCALE GENOMIC DNA]</scope>
    <source>
        <strain evidence="3">Ar21-2</strain>
    </source>
</reference>
<dbReference type="Proteomes" id="UP000217790">
    <property type="component" value="Unassembled WGS sequence"/>
</dbReference>
<dbReference type="InParanoid" id="A0A2H3CRB5"/>
<keyword evidence="3" id="KW-1185">Reference proteome</keyword>
<proteinExistence type="predicted"/>
<evidence type="ECO:0000256" key="1">
    <source>
        <dbReference type="SAM" id="MobiDB-lite"/>
    </source>
</evidence>
<evidence type="ECO:0000313" key="2">
    <source>
        <dbReference type="EMBL" id="PBK80958.1"/>
    </source>
</evidence>
<dbReference type="AlphaFoldDB" id="A0A2H3CRB5"/>
<accession>A0A2H3CRB5</accession>
<dbReference type="EMBL" id="KZ293737">
    <property type="protein sequence ID" value="PBK80958.1"/>
    <property type="molecule type" value="Genomic_DNA"/>
</dbReference>
<protein>
    <submittedName>
        <fullName evidence="2">Uncharacterized protein</fullName>
    </submittedName>
</protein>
<name>A0A2H3CRB5_ARMGA</name>
<feature type="region of interest" description="Disordered" evidence="1">
    <location>
        <begin position="1"/>
        <end position="35"/>
    </location>
</feature>
<gene>
    <name evidence="2" type="ORF">ARMGADRAFT_817318</name>
</gene>
<evidence type="ECO:0000313" key="3">
    <source>
        <dbReference type="Proteomes" id="UP000217790"/>
    </source>
</evidence>
<sequence>MSSPARDLTRPERTTGPAEMSSVLSIPPASTTPSSTLPEAPLLHLWKIYHESVLGSKYHTALLYRTAGRPVCTRHHISAMCTLLLGLLYIRYKIALFFSGQANHSSCRGDCLDSATAAPAIQSHLMRAHYMANLIEGTGLPPVSFFNSTLYAWTISILAQILQVTLVSTGTLQITGFHSTLTTSPAENHS</sequence>
<dbReference type="OrthoDB" id="2967810at2759"/>
<organism evidence="2 3">
    <name type="scientific">Armillaria gallica</name>
    <name type="common">Bulbous honey fungus</name>
    <name type="synonym">Armillaria bulbosa</name>
    <dbReference type="NCBI Taxonomy" id="47427"/>
    <lineage>
        <taxon>Eukaryota</taxon>
        <taxon>Fungi</taxon>
        <taxon>Dikarya</taxon>
        <taxon>Basidiomycota</taxon>
        <taxon>Agaricomycotina</taxon>
        <taxon>Agaricomycetes</taxon>
        <taxon>Agaricomycetidae</taxon>
        <taxon>Agaricales</taxon>
        <taxon>Marasmiineae</taxon>
        <taxon>Physalacriaceae</taxon>
        <taxon>Armillaria</taxon>
    </lineage>
</organism>